<evidence type="ECO:0000313" key="2">
    <source>
        <dbReference type="EMBL" id="OSS45410.1"/>
    </source>
</evidence>
<dbReference type="Proteomes" id="UP000193240">
    <property type="component" value="Unassembled WGS sequence"/>
</dbReference>
<feature type="compositionally biased region" description="Basic and acidic residues" evidence="1">
    <location>
        <begin position="431"/>
        <end position="441"/>
    </location>
</feature>
<feature type="compositionally biased region" description="Acidic residues" evidence="1">
    <location>
        <begin position="708"/>
        <end position="718"/>
    </location>
</feature>
<sequence>MARRHHTRSRKKQPTDPLERLEQLLINEELLEVLQSLPSPDSWRFQQAPESRSSTIRLFLGYRPKNDGDLAQSWACVIVDGTNLKPPITFYDREHDRARPFPRSASSVLRKAEALQPPFCFLQYDPVDKTTGVRDMLCALILYGTLVTGADTCALQWDNFEESLCKALRYIISRDAYHQWQHEQKLATTRSDGKQKLATVRSGGSNQNHIGGVVRPKGGQMTVRPNTSLAKLRDELDEKKLKMVDSLPPIPMTLTPHSLGGNYFPFRMCIGSDPSAKGESVAIHAYLIHDETKPVTLKFLSHDDKDKVTAWTVDDLRKATLLEPFRYLNDLRKSSYGTGNGSSARTAKIRSLISYYFFLAENEGLIGNPLVATGESFAKRLCAAANELQYARLEGEGRLHEEVSDDTGEGFPDADVSVPEPEPEPMAYTTRPEKALSSRDEDRDESAQVVRLATQPETMMDIAQNGRLHYQDKSPDVEPDQQRCSSSSELPTEVRAASGISRFVVEESLSPRIAPEVTQSIPTAPINHLNNNNNVMGADRPGIEADTENLFEPFTNECVEDAPVASFDDKAILSSSPILPHDSHSISGTSAHDSETNLESEAALLNSRQANILVAQVMDNRPSTPEASVERETNDQSIVVDARDTNPDGTSVVDLCSDDEGSARPLSVFVDVAERTPEARRNTIDLTQISSEPRGIKRGLTRGAYLPDSDDDIIEETDGSGYRQALRGRRR</sequence>
<dbReference type="EMBL" id="KZ107854">
    <property type="protein sequence ID" value="OSS45410.1"/>
    <property type="molecule type" value="Genomic_DNA"/>
</dbReference>
<keyword evidence="3" id="KW-1185">Reference proteome</keyword>
<dbReference type="InParanoid" id="A0A1Y2LNU5"/>
<dbReference type="AlphaFoldDB" id="A0A1Y2LNU5"/>
<reference evidence="2 3" key="1">
    <citation type="journal article" date="2017" name="Genome Announc.">
        <title>Genome sequence of the saprophytic ascomycete Epicoccum nigrum ICMP 19927 strain isolated from New Zealand.</title>
        <authorList>
            <person name="Fokin M."/>
            <person name="Fleetwood D."/>
            <person name="Weir B.S."/>
            <person name="Villas-Boas S.G."/>
        </authorList>
    </citation>
    <scope>NUCLEOTIDE SEQUENCE [LARGE SCALE GENOMIC DNA]</scope>
    <source>
        <strain evidence="2 3">ICMP 19927</strain>
    </source>
</reference>
<protein>
    <submittedName>
        <fullName evidence="2">Uncharacterized protein</fullName>
    </submittedName>
</protein>
<feature type="region of interest" description="Disordered" evidence="1">
    <location>
        <begin position="471"/>
        <end position="490"/>
    </location>
</feature>
<gene>
    <name evidence="2" type="ORF">B5807_10255</name>
</gene>
<evidence type="ECO:0000256" key="1">
    <source>
        <dbReference type="SAM" id="MobiDB-lite"/>
    </source>
</evidence>
<proteinExistence type="predicted"/>
<accession>A0A1Y2LNU5</accession>
<name>A0A1Y2LNU5_EPING</name>
<evidence type="ECO:0000313" key="3">
    <source>
        <dbReference type="Proteomes" id="UP000193240"/>
    </source>
</evidence>
<feature type="region of interest" description="Disordered" evidence="1">
    <location>
        <begin position="400"/>
        <end position="447"/>
    </location>
</feature>
<feature type="region of interest" description="Disordered" evidence="1">
    <location>
        <begin position="699"/>
        <end position="731"/>
    </location>
</feature>
<organism evidence="2 3">
    <name type="scientific">Epicoccum nigrum</name>
    <name type="common">Soil fungus</name>
    <name type="synonym">Epicoccum purpurascens</name>
    <dbReference type="NCBI Taxonomy" id="105696"/>
    <lineage>
        <taxon>Eukaryota</taxon>
        <taxon>Fungi</taxon>
        <taxon>Dikarya</taxon>
        <taxon>Ascomycota</taxon>
        <taxon>Pezizomycotina</taxon>
        <taxon>Dothideomycetes</taxon>
        <taxon>Pleosporomycetidae</taxon>
        <taxon>Pleosporales</taxon>
        <taxon>Pleosporineae</taxon>
        <taxon>Didymellaceae</taxon>
        <taxon>Epicoccum</taxon>
    </lineage>
</organism>